<evidence type="ECO:0000259" key="2">
    <source>
        <dbReference type="Pfam" id="PF01381"/>
    </source>
</evidence>
<protein>
    <submittedName>
        <fullName evidence="3">Transcriptional regulator with XRE-family HTH domain</fullName>
    </submittedName>
</protein>
<evidence type="ECO:0000256" key="1">
    <source>
        <dbReference type="SAM" id="Phobius"/>
    </source>
</evidence>
<accession>A0A7W5BFF3</accession>
<keyword evidence="1" id="KW-0472">Membrane</keyword>
<dbReference type="InterPro" id="IPR001387">
    <property type="entry name" value="Cro/C1-type_HTH"/>
</dbReference>
<keyword evidence="1" id="KW-1133">Transmembrane helix</keyword>
<dbReference type="EMBL" id="JACHXD010000024">
    <property type="protein sequence ID" value="MBB3122161.1"/>
    <property type="molecule type" value="Genomic_DNA"/>
</dbReference>
<dbReference type="RefSeq" id="WP_183443821.1">
    <property type="nucleotide sequence ID" value="NZ_JACHXD010000024.1"/>
</dbReference>
<feature type="transmembrane region" description="Helical" evidence="1">
    <location>
        <begin position="81"/>
        <end position="101"/>
    </location>
</feature>
<dbReference type="InterPro" id="IPR010982">
    <property type="entry name" value="Lambda_DNA-bd_dom_sf"/>
</dbReference>
<evidence type="ECO:0000313" key="3">
    <source>
        <dbReference type="EMBL" id="MBB3122161.1"/>
    </source>
</evidence>
<dbReference type="Proteomes" id="UP000541535">
    <property type="component" value="Unassembled WGS sequence"/>
</dbReference>
<keyword evidence="1" id="KW-0812">Transmembrane</keyword>
<reference evidence="3 4" key="1">
    <citation type="submission" date="2020-08" db="EMBL/GenBank/DDBJ databases">
        <title>Genomic Encyclopedia of Type Strains, Phase III (KMG-III): the genomes of soil and plant-associated and newly described type strains.</title>
        <authorList>
            <person name="Whitman W."/>
        </authorList>
    </citation>
    <scope>NUCLEOTIDE SEQUENCE [LARGE SCALE GENOMIC DNA]</scope>
    <source>
        <strain evidence="3 4">CECT 8897</strain>
    </source>
</reference>
<dbReference type="GO" id="GO:0003677">
    <property type="term" value="F:DNA binding"/>
    <property type="evidence" value="ECO:0007669"/>
    <property type="project" value="InterPro"/>
</dbReference>
<gene>
    <name evidence="3" type="ORF">FHS03_005258</name>
</gene>
<dbReference type="SUPFAM" id="SSF47413">
    <property type="entry name" value="lambda repressor-like DNA-binding domains"/>
    <property type="match status" value="1"/>
</dbReference>
<dbReference type="Gene3D" id="1.10.260.40">
    <property type="entry name" value="lambda repressor-like DNA-binding domains"/>
    <property type="match status" value="1"/>
</dbReference>
<organism evidence="3 4">
    <name type="scientific">Pseudoduganella violacea</name>
    <dbReference type="NCBI Taxonomy" id="1715466"/>
    <lineage>
        <taxon>Bacteria</taxon>
        <taxon>Pseudomonadati</taxon>
        <taxon>Pseudomonadota</taxon>
        <taxon>Betaproteobacteria</taxon>
        <taxon>Burkholderiales</taxon>
        <taxon>Oxalobacteraceae</taxon>
        <taxon>Telluria group</taxon>
        <taxon>Pseudoduganella</taxon>
    </lineage>
</organism>
<name>A0A7W5BFF3_9BURK</name>
<sequence length="102" mass="11440">MNYQELIEKALGGRTVNAVAKVWGVSQPTLSRYAKGERMPDWNTGLRIAKDAGIDPTEAFEIFAQEEQAHKVKNFKLQMGFVQIDLLLFIATGGLSCLFYIM</sequence>
<dbReference type="AlphaFoldDB" id="A0A7W5BFF3"/>
<proteinExistence type="predicted"/>
<dbReference type="Pfam" id="PF01381">
    <property type="entry name" value="HTH_3"/>
    <property type="match status" value="1"/>
</dbReference>
<comment type="caution">
    <text evidence="3">The sequence shown here is derived from an EMBL/GenBank/DDBJ whole genome shotgun (WGS) entry which is preliminary data.</text>
</comment>
<feature type="domain" description="HTH cro/C1-type" evidence="2">
    <location>
        <begin position="12"/>
        <end position="57"/>
    </location>
</feature>
<evidence type="ECO:0000313" key="4">
    <source>
        <dbReference type="Proteomes" id="UP000541535"/>
    </source>
</evidence>
<keyword evidence="4" id="KW-1185">Reference proteome</keyword>
<dbReference type="CDD" id="cd00093">
    <property type="entry name" value="HTH_XRE"/>
    <property type="match status" value="1"/>
</dbReference>